<comment type="caution">
    <text evidence="8">The sequence shown here is derived from an EMBL/GenBank/DDBJ whole genome shotgun (WGS) entry which is preliminary data.</text>
</comment>
<dbReference type="PANTHER" id="PTHR33048:SF47">
    <property type="entry name" value="INTEGRAL MEMBRANE PROTEIN-RELATED"/>
    <property type="match status" value="1"/>
</dbReference>
<feature type="domain" description="Rhodopsin" evidence="7">
    <location>
        <begin position="53"/>
        <end position="245"/>
    </location>
</feature>
<reference evidence="8 9" key="1">
    <citation type="journal article" date="2021" name="Nat. Commun.">
        <title>Genetic determinants of endophytism in the Arabidopsis root mycobiome.</title>
        <authorList>
            <person name="Mesny F."/>
            <person name="Miyauchi S."/>
            <person name="Thiergart T."/>
            <person name="Pickel B."/>
            <person name="Atanasova L."/>
            <person name="Karlsson M."/>
            <person name="Huettel B."/>
            <person name="Barry K.W."/>
            <person name="Haridas S."/>
            <person name="Chen C."/>
            <person name="Bauer D."/>
            <person name="Andreopoulos W."/>
            <person name="Pangilinan J."/>
            <person name="LaButti K."/>
            <person name="Riley R."/>
            <person name="Lipzen A."/>
            <person name="Clum A."/>
            <person name="Drula E."/>
            <person name="Henrissat B."/>
            <person name="Kohler A."/>
            <person name="Grigoriev I.V."/>
            <person name="Martin F.M."/>
            <person name="Hacquard S."/>
        </authorList>
    </citation>
    <scope>NUCLEOTIDE SEQUENCE [LARGE SCALE GENOMIC DNA]</scope>
    <source>
        <strain evidence="8 9">MPI-SDFR-AT-0080</strain>
    </source>
</reference>
<keyword evidence="9" id="KW-1185">Reference proteome</keyword>
<dbReference type="Proteomes" id="UP000774617">
    <property type="component" value="Unassembled WGS sequence"/>
</dbReference>
<gene>
    <name evidence="8" type="ORF">B0J12DRAFT_705989</name>
</gene>
<name>A0ABQ8FRJ8_9PEZI</name>
<evidence type="ECO:0000256" key="3">
    <source>
        <dbReference type="ARBA" id="ARBA00022989"/>
    </source>
</evidence>
<comment type="subcellular location">
    <subcellularLocation>
        <location evidence="1">Membrane</location>
        <topology evidence="1">Multi-pass membrane protein</topology>
    </subcellularLocation>
</comment>
<evidence type="ECO:0000313" key="8">
    <source>
        <dbReference type="EMBL" id="KAH7012342.1"/>
    </source>
</evidence>
<dbReference type="InterPro" id="IPR052337">
    <property type="entry name" value="SAT4-like"/>
</dbReference>
<keyword evidence="2 6" id="KW-0812">Transmembrane</keyword>
<evidence type="ECO:0000256" key="1">
    <source>
        <dbReference type="ARBA" id="ARBA00004141"/>
    </source>
</evidence>
<keyword evidence="3 6" id="KW-1133">Transmembrane helix</keyword>
<evidence type="ECO:0000259" key="7">
    <source>
        <dbReference type="Pfam" id="PF20684"/>
    </source>
</evidence>
<dbReference type="Pfam" id="PF20684">
    <property type="entry name" value="Fung_rhodopsin"/>
    <property type="match status" value="1"/>
</dbReference>
<keyword evidence="4 6" id="KW-0472">Membrane</keyword>
<evidence type="ECO:0000313" key="9">
    <source>
        <dbReference type="Proteomes" id="UP000774617"/>
    </source>
</evidence>
<evidence type="ECO:0000256" key="2">
    <source>
        <dbReference type="ARBA" id="ARBA00022692"/>
    </source>
</evidence>
<evidence type="ECO:0000256" key="4">
    <source>
        <dbReference type="ARBA" id="ARBA00023136"/>
    </source>
</evidence>
<comment type="similarity">
    <text evidence="5">Belongs to the SAT4 family.</text>
</comment>
<proteinExistence type="inferred from homology"/>
<dbReference type="InterPro" id="IPR049326">
    <property type="entry name" value="Rhodopsin_dom_fungi"/>
</dbReference>
<protein>
    <recommendedName>
        <fullName evidence="7">Rhodopsin domain-containing protein</fullName>
    </recommendedName>
</protein>
<evidence type="ECO:0000256" key="5">
    <source>
        <dbReference type="ARBA" id="ARBA00038359"/>
    </source>
</evidence>
<accession>A0ABQ8FRJ8</accession>
<dbReference type="EMBL" id="JAGTJR010000090">
    <property type="protein sequence ID" value="KAH7012342.1"/>
    <property type="molecule type" value="Genomic_DNA"/>
</dbReference>
<dbReference type="PANTHER" id="PTHR33048">
    <property type="entry name" value="PTH11-LIKE INTEGRAL MEMBRANE PROTEIN (AFU_ORTHOLOGUE AFUA_5G11245)"/>
    <property type="match status" value="1"/>
</dbReference>
<feature type="transmembrane region" description="Helical" evidence="6">
    <location>
        <begin position="166"/>
        <end position="189"/>
    </location>
</feature>
<evidence type="ECO:0000256" key="6">
    <source>
        <dbReference type="SAM" id="Phobius"/>
    </source>
</evidence>
<sequence length="263" mass="29887">MYVPMLSQRDEAIRVMPPPPGITPNFVDPPSRAHVVIVVIIVFAALSALLTGLRLYTALSITRHVRIDDYLLIVAWSGFAKQVSRPQFLALGFSVFDILSRHEVWAWTAPLGHPIFDFDPNFMKVKESPRCLGAIGGTFYGMSIMLTKLSILQTFIRFAPRGKLKIIMHIVMVIVVLYIMVGSFDWLYTCRPLEKYWDLTITGGSCINWLNVSIFRCVMNTATDAVILILPALILRNVQLPKKQKDRRHDSVDDRRIVCFIHS</sequence>
<feature type="transmembrane region" description="Helical" evidence="6">
    <location>
        <begin position="33"/>
        <end position="56"/>
    </location>
</feature>
<organism evidence="8 9">
    <name type="scientific">Macrophomina phaseolina</name>
    <dbReference type="NCBI Taxonomy" id="35725"/>
    <lineage>
        <taxon>Eukaryota</taxon>
        <taxon>Fungi</taxon>
        <taxon>Dikarya</taxon>
        <taxon>Ascomycota</taxon>
        <taxon>Pezizomycotina</taxon>
        <taxon>Dothideomycetes</taxon>
        <taxon>Dothideomycetes incertae sedis</taxon>
        <taxon>Botryosphaeriales</taxon>
        <taxon>Botryosphaeriaceae</taxon>
        <taxon>Macrophomina</taxon>
    </lineage>
</organism>